<feature type="domain" description="Histidine kinase/HSP90-like ATPase" evidence="2">
    <location>
        <begin position="31"/>
        <end position="123"/>
    </location>
</feature>
<comment type="caution">
    <text evidence="3">The sequence shown here is derived from an EMBL/GenBank/DDBJ whole genome shotgun (WGS) entry which is preliminary data.</text>
</comment>
<keyword evidence="1" id="KW-0418">Kinase</keyword>
<dbReference type="PANTHER" id="PTHR35526:SF3">
    <property type="entry name" value="ANTI-SIGMA-F FACTOR RSBW"/>
    <property type="match status" value="1"/>
</dbReference>
<sequence length="154" mass="16638">MKLASVLTALPPPVLRYTPYWLQGPNSPGMAGLTRRFLKQLLVAEGAHETAVEAAQLCATELVANVHRHTTSPTVAVEILLTPERLVVHVHDDAPSTTLAAAARQGDEAEHGRGLGLVDTYATRWGTTVYAGRPPRRKSVWFRLDAITGAKSPL</sequence>
<dbReference type="GO" id="GO:0005524">
    <property type="term" value="F:ATP binding"/>
    <property type="evidence" value="ECO:0007669"/>
    <property type="project" value="UniProtKB-KW"/>
</dbReference>
<evidence type="ECO:0000256" key="1">
    <source>
        <dbReference type="ARBA" id="ARBA00022527"/>
    </source>
</evidence>
<dbReference type="InterPro" id="IPR050267">
    <property type="entry name" value="Anti-sigma-factor_SerPK"/>
</dbReference>
<reference evidence="3 4" key="1">
    <citation type="submission" date="2019-03" db="EMBL/GenBank/DDBJ databases">
        <authorList>
            <person name="Gonzalez-Pimentel J.L."/>
        </authorList>
    </citation>
    <scope>NUCLEOTIDE SEQUENCE [LARGE SCALE GENOMIC DNA]</scope>
    <source>
        <strain evidence="3 4">JCM 31289</strain>
    </source>
</reference>
<dbReference type="OrthoDB" id="3871846at2"/>
<keyword evidence="4" id="KW-1185">Reference proteome</keyword>
<dbReference type="CDD" id="cd16936">
    <property type="entry name" value="HATPase_RsbW-like"/>
    <property type="match status" value="1"/>
</dbReference>
<keyword evidence="3" id="KW-0067">ATP-binding</keyword>
<dbReference type="Proteomes" id="UP000297948">
    <property type="component" value="Unassembled WGS sequence"/>
</dbReference>
<keyword evidence="1" id="KW-0808">Transferase</keyword>
<organism evidence="3 4">
    <name type="scientific">Streptomyces palmae</name>
    <dbReference type="NCBI Taxonomy" id="1701085"/>
    <lineage>
        <taxon>Bacteria</taxon>
        <taxon>Bacillati</taxon>
        <taxon>Actinomycetota</taxon>
        <taxon>Actinomycetes</taxon>
        <taxon>Kitasatosporales</taxon>
        <taxon>Streptomycetaceae</taxon>
        <taxon>Streptomyces</taxon>
    </lineage>
</organism>
<name>A0A4Z0HB00_9ACTN</name>
<evidence type="ECO:0000259" key="2">
    <source>
        <dbReference type="Pfam" id="PF13581"/>
    </source>
</evidence>
<dbReference type="InterPro" id="IPR036890">
    <property type="entry name" value="HATPase_C_sf"/>
</dbReference>
<dbReference type="InterPro" id="IPR003594">
    <property type="entry name" value="HATPase_dom"/>
</dbReference>
<dbReference type="AlphaFoldDB" id="A0A4Z0HB00"/>
<evidence type="ECO:0000313" key="4">
    <source>
        <dbReference type="Proteomes" id="UP000297948"/>
    </source>
</evidence>
<evidence type="ECO:0000313" key="3">
    <source>
        <dbReference type="EMBL" id="TGB11559.1"/>
    </source>
</evidence>
<proteinExistence type="predicted"/>
<dbReference type="Gene3D" id="3.30.565.10">
    <property type="entry name" value="Histidine kinase-like ATPase, C-terminal domain"/>
    <property type="match status" value="1"/>
</dbReference>
<dbReference type="GO" id="GO:0004674">
    <property type="term" value="F:protein serine/threonine kinase activity"/>
    <property type="evidence" value="ECO:0007669"/>
    <property type="project" value="UniProtKB-KW"/>
</dbReference>
<keyword evidence="3" id="KW-0547">Nucleotide-binding</keyword>
<dbReference type="PANTHER" id="PTHR35526">
    <property type="entry name" value="ANTI-SIGMA-F FACTOR RSBW-RELATED"/>
    <property type="match status" value="1"/>
</dbReference>
<accession>A0A4Z0HB00</accession>
<dbReference type="Pfam" id="PF13581">
    <property type="entry name" value="HATPase_c_2"/>
    <property type="match status" value="1"/>
</dbReference>
<keyword evidence="1" id="KW-0723">Serine/threonine-protein kinase</keyword>
<gene>
    <name evidence="3" type="ORF">E4099_11940</name>
</gene>
<dbReference type="EMBL" id="SRID01000084">
    <property type="protein sequence ID" value="TGB11559.1"/>
    <property type="molecule type" value="Genomic_DNA"/>
</dbReference>
<protein>
    <submittedName>
        <fullName evidence="3">ATP-binding protein</fullName>
    </submittedName>
</protein>
<dbReference type="SUPFAM" id="SSF55874">
    <property type="entry name" value="ATPase domain of HSP90 chaperone/DNA topoisomerase II/histidine kinase"/>
    <property type="match status" value="1"/>
</dbReference>